<gene>
    <name evidence="3" type="ORF">PGQ11_014802</name>
</gene>
<evidence type="ECO:0000259" key="2">
    <source>
        <dbReference type="Pfam" id="PF20684"/>
    </source>
</evidence>
<organism evidence="3 4">
    <name type="scientific">Apiospora arundinis</name>
    <dbReference type="NCBI Taxonomy" id="335852"/>
    <lineage>
        <taxon>Eukaryota</taxon>
        <taxon>Fungi</taxon>
        <taxon>Dikarya</taxon>
        <taxon>Ascomycota</taxon>
        <taxon>Pezizomycotina</taxon>
        <taxon>Sordariomycetes</taxon>
        <taxon>Xylariomycetidae</taxon>
        <taxon>Amphisphaeriales</taxon>
        <taxon>Apiosporaceae</taxon>
        <taxon>Apiospora</taxon>
    </lineage>
</organism>
<reference evidence="3 4" key="1">
    <citation type="journal article" date="2024" name="IMA Fungus">
        <title>Apiospora arundinis, a panoply of carbohydrate-active enzymes and secondary metabolites.</title>
        <authorList>
            <person name="Sorensen T."/>
            <person name="Petersen C."/>
            <person name="Muurmann A.T."/>
            <person name="Christiansen J.V."/>
            <person name="Brundto M.L."/>
            <person name="Overgaard C.K."/>
            <person name="Boysen A.T."/>
            <person name="Wollenberg R.D."/>
            <person name="Larsen T.O."/>
            <person name="Sorensen J.L."/>
            <person name="Nielsen K.L."/>
            <person name="Sondergaard T.E."/>
        </authorList>
    </citation>
    <scope>NUCLEOTIDE SEQUENCE [LARGE SCALE GENOMIC DNA]</scope>
    <source>
        <strain evidence="3 4">AAU 773</strain>
    </source>
</reference>
<dbReference type="Pfam" id="PF20684">
    <property type="entry name" value="Fung_rhodopsin"/>
    <property type="match status" value="1"/>
</dbReference>
<protein>
    <submittedName>
        <fullName evidence="3">Integral membrane protein</fullName>
    </submittedName>
</protein>
<keyword evidence="1" id="KW-0472">Membrane</keyword>
<dbReference type="EMBL" id="JAPCWZ010000009">
    <property type="protein sequence ID" value="KAK8852323.1"/>
    <property type="molecule type" value="Genomic_DNA"/>
</dbReference>
<name>A0ABR2HU18_9PEZI</name>
<evidence type="ECO:0000256" key="1">
    <source>
        <dbReference type="SAM" id="Phobius"/>
    </source>
</evidence>
<comment type="caution">
    <text evidence="3">The sequence shown here is derived from an EMBL/GenBank/DDBJ whole genome shotgun (WGS) entry which is preliminary data.</text>
</comment>
<evidence type="ECO:0000313" key="3">
    <source>
        <dbReference type="EMBL" id="KAK8852323.1"/>
    </source>
</evidence>
<keyword evidence="4" id="KW-1185">Reference proteome</keyword>
<sequence>MPSRNAVSAAGYLPPTSHGAIIGVVAIFIALITTMVMVRMYTRFRVHRQFWWDDWTMAAGFAGTLGMCVLDFVMMQYGGGFAIVDVPEAEYRIFIKVNWTV</sequence>
<feature type="domain" description="Rhodopsin" evidence="2">
    <location>
        <begin position="38"/>
        <end position="95"/>
    </location>
</feature>
<dbReference type="Proteomes" id="UP001390339">
    <property type="component" value="Unassembled WGS sequence"/>
</dbReference>
<evidence type="ECO:0000313" key="4">
    <source>
        <dbReference type="Proteomes" id="UP001390339"/>
    </source>
</evidence>
<dbReference type="InterPro" id="IPR049326">
    <property type="entry name" value="Rhodopsin_dom_fungi"/>
</dbReference>
<keyword evidence="1" id="KW-1133">Transmembrane helix</keyword>
<proteinExistence type="predicted"/>
<keyword evidence="1" id="KW-0812">Transmembrane</keyword>
<accession>A0ABR2HU18</accession>
<feature type="transmembrane region" description="Helical" evidence="1">
    <location>
        <begin position="20"/>
        <end position="38"/>
    </location>
</feature>